<dbReference type="AlphaFoldDB" id="A0A7Z7NN18"/>
<dbReference type="Pfam" id="PF04120">
    <property type="entry name" value="Iron_permease"/>
    <property type="match status" value="1"/>
</dbReference>
<gene>
    <name evidence="3" type="ORF">CBM2594_B10655</name>
</gene>
<organism evidence="3 4">
    <name type="scientific">Cupriavidus taiwanensis</name>
    <dbReference type="NCBI Taxonomy" id="164546"/>
    <lineage>
        <taxon>Bacteria</taxon>
        <taxon>Pseudomonadati</taxon>
        <taxon>Pseudomonadota</taxon>
        <taxon>Betaproteobacteria</taxon>
        <taxon>Burkholderiales</taxon>
        <taxon>Burkholderiaceae</taxon>
        <taxon>Cupriavidus</taxon>
    </lineage>
</organism>
<dbReference type="GO" id="GO:0055085">
    <property type="term" value="P:transmembrane transport"/>
    <property type="evidence" value="ECO:0007669"/>
    <property type="project" value="InterPro"/>
</dbReference>
<proteinExistence type="predicted"/>
<dbReference type="InterPro" id="IPR007251">
    <property type="entry name" value="Iron_permease_Fet4"/>
</dbReference>
<evidence type="ECO:0008006" key="5">
    <source>
        <dbReference type="Google" id="ProtNLM"/>
    </source>
</evidence>
<feature type="compositionally biased region" description="Basic and acidic residues" evidence="1">
    <location>
        <begin position="145"/>
        <end position="160"/>
    </location>
</feature>
<dbReference type="RefSeq" id="WP_025584141.1">
    <property type="nucleotide sequence ID" value="NZ_LT976872.1"/>
</dbReference>
<name>A0A7Z7NN18_9BURK</name>
<feature type="compositionally biased region" description="Low complexity" evidence="1">
    <location>
        <begin position="176"/>
        <end position="192"/>
    </location>
</feature>
<sequence>MRKSSPILPGVGSRPGAGKRATVLHLFDRFAGGATRHAGSPTAFVLAVGVVVAWALTGPMFGYSETWQLVINTGTTIVTFLMVFLIQQSQNKDAVAVHLKLNELLASHREASNMLVSIEDLDEEELRQLVIFYRQLAELADKEDGIKSSHSLDEARENHAAKRQARASRGRPPEAPAGDAGTAPAASAPAAS</sequence>
<keyword evidence="2" id="KW-0812">Transmembrane</keyword>
<reference evidence="3 4" key="1">
    <citation type="submission" date="2018-01" db="EMBL/GenBank/DDBJ databases">
        <authorList>
            <person name="Clerissi C."/>
        </authorList>
    </citation>
    <scope>NUCLEOTIDE SEQUENCE [LARGE SCALE GENOMIC DNA]</scope>
    <source>
        <strain evidence="3">Cupriavidus taiwanensis STM 6021</strain>
    </source>
</reference>
<accession>A0A7Z7NN18</accession>
<feature type="transmembrane region" description="Helical" evidence="2">
    <location>
        <begin position="67"/>
        <end position="86"/>
    </location>
</feature>
<evidence type="ECO:0000313" key="4">
    <source>
        <dbReference type="Proteomes" id="UP000257139"/>
    </source>
</evidence>
<feature type="region of interest" description="Disordered" evidence="1">
    <location>
        <begin position="145"/>
        <end position="192"/>
    </location>
</feature>
<protein>
    <recommendedName>
        <fullName evidence="5">Low affinity Fe/Cu permease</fullName>
    </recommendedName>
</protein>
<evidence type="ECO:0000256" key="1">
    <source>
        <dbReference type="SAM" id="MobiDB-lite"/>
    </source>
</evidence>
<feature type="transmembrane region" description="Helical" evidence="2">
    <location>
        <begin position="43"/>
        <end position="61"/>
    </location>
</feature>
<keyword evidence="2" id="KW-0472">Membrane</keyword>
<evidence type="ECO:0000256" key="2">
    <source>
        <dbReference type="SAM" id="Phobius"/>
    </source>
</evidence>
<keyword evidence="2" id="KW-1133">Transmembrane helix</keyword>
<dbReference type="Proteomes" id="UP000257139">
    <property type="component" value="Chromosome CBM2594_b"/>
</dbReference>
<dbReference type="EMBL" id="LT978514">
    <property type="protein sequence ID" value="SPC21551.1"/>
    <property type="molecule type" value="Genomic_DNA"/>
</dbReference>
<evidence type="ECO:0000313" key="3">
    <source>
        <dbReference type="EMBL" id="SPC21551.1"/>
    </source>
</evidence>